<evidence type="ECO:0000256" key="2">
    <source>
        <dbReference type="ARBA" id="ARBA00022603"/>
    </source>
</evidence>
<organism evidence="7 8">
    <name type="scientific">Fulvimarina endophytica</name>
    <dbReference type="NCBI Taxonomy" id="2293836"/>
    <lineage>
        <taxon>Bacteria</taxon>
        <taxon>Pseudomonadati</taxon>
        <taxon>Pseudomonadota</taxon>
        <taxon>Alphaproteobacteria</taxon>
        <taxon>Hyphomicrobiales</taxon>
        <taxon>Aurantimonadaceae</taxon>
        <taxon>Fulvimarina</taxon>
    </lineage>
</organism>
<dbReference type="InterPro" id="IPR029063">
    <property type="entry name" value="SAM-dependent_MTases_sf"/>
</dbReference>
<reference evidence="7 8" key="1">
    <citation type="submission" date="2018-08" db="EMBL/GenBank/DDBJ databases">
        <title>Fulvimarina sp. 85, whole genome shotgun sequence.</title>
        <authorList>
            <person name="Tuo L."/>
        </authorList>
    </citation>
    <scope>NUCLEOTIDE SEQUENCE [LARGE SCALE GENOMIC DNA]</scope>
    <source>
        <strain evidence="7 8">85</strain>
    </source>
</reference>
<dbReference type="InterPro" id="IPR003333">
    <property type="entry name" value="CMAS"/>
</dbReference>
<dbReference type="Pfam" id="PF02353">
    <property type="entry name" value="CMAS"/>
    <property type="match status" value="1"/>
</dbReference>
<comment type="caution">
    <text evidence="7">The sequence shown here is derived from an EMBL/GenBank/DDBJ whole genome shotgun (WGS) entry which is preliminary data.</text>
</comment>
<comment type="similarity">
    <text evidence="1">Belongs to the CFA/CMAS family.</text>
</comment>
<dbReference type="InterPro" id="IPR050723">
    <property type="entry name" value="CFA/CMAS"/>
</dbReference>
<dbReference type="Proteomes" id="UP000264310">
    <property type="component" value="Unassembled WGS sequence"/>
</dbReference>
<keyword evidence="2 7" id="KW-0489">Methyltransferase</keyword>
<sequence>MAPAVSPALNDDEARLKDVVSHVVDVFKPGFGVVLWDGQRLGQAEGPALVLADPAGLARLVMRPSLGRAIALWMDKGIDLSGGTFFDLSRLRSDVRTKDARRQIRKAMLAKALPALWRLSRKAGAEEAVGGEDGRRSGSSKEAIQYHYDVGNDFYRLFLDERMLYSCAYFDGWHEDIDKAQEDKLDMICRKLRLKAGERFLDIGCGWGALLIHAASRYGVSGHGVTLSQEQFDLATARVREAGLQDRITIELKPFQALTGSFDKIASIGMYEHVGFKNHEAYFGAVSKLLRKGGLYLHHAITRPAKKSERAFHRGTPEYRAIIRYIFPGAELDHIGHSTRMLEKHRFEVHDIEDWREHYALTCKLWHDRLLARFDEASALAGERKARLWLLYLAGCSLGFTRGGILIYQTLASRRGKGASEVPPTRRDLYAH</sequence>
<evidence type="ECO:0000256" key="3">
    <source>
        <dbReference type="ARBA" id="ARBA00022679"/>
    </source>
</evidence>
<keyword evidence="8" id="KW-1185">Reference proteome</keyword>
<proteinExistence type="inferred from homology"/>
<evidence type="ECO:0000256" key="1">
    <source>
        <dbReference type="ARBA" id="ARBA00010815"/>
    </source>
</evidence>
<dbReference type="PIRSF" id="PIRSF003085">
    <property type="entry name" value="CMAS"/>
    <property type="match status" value="1"/>
</dbReference>
<dbReference type="GO" id="GO:0008168">
    <property type="term" value="F:methyltransferase activity"/>
    <property type="evidence" value="ECO:0007669"/>
    <property type="project" value="UniProtKB-KW"/>
</dbReference>
<dbReference type="RefSeq" id="WP_116682939.1">
    <property type="nucleotide sequence ID" value="NZ_QURL01000003.1"/>
</dbReference>
<accession>A0A371X5N8</accession>
<feature type="active site" evidence="6">
    <location>
        <position position="396"/>
    </location>
</feature>
<dbReference type="CDD" id="cd02440">
    <property type="entry name" value="AdoMet_MTases"/>
    <property type="match status" value="1"/>
</dbReference>
<evidence type="ECO:0000313" key="8">
    <source>
        <dbReference type="Proteomes" id="UP000264310"/>
    </source>
</evidence>
<protein>
    <submittedName>
        <fullName evidence="7">Class I SAM-dependent methyltransferase</fullName>
    </submittedName>
</protein>
<dbReference type="Gene3D" id="3.40.50.150">
    <property type="entry name" value="Vaccinia Virus protein VP39"/>
    <property type="match status" value="1"/>
</dbReference>
<dbReference type="SUPFAM" id="SSF53335">
    <property type="entry name" value="S-adenosyl-L-methionine-dependent methyltransferases"/>
    <property type="match status" value="1"/>
</dbReference>
<keyword evidence="3 7" id="KW-0808">Transferase</keyword>
<dbReference type="PANTHER" id="PTHR43667">
    <property type="entry name" value="CYCLOPROPANE-FATTY-ACYL-PHOSPHOLIPID SYNTHASE"/>
    <property type="match status" value="1"/>
</dbReference>
<dbReference type="OrthoDB" id="9782855at2"/>
<evidence type="ECO:0000256" key="6">
    <source>
        <dbReference type="PIRSR" id="PIRSR003085-1"/>
    </source>
</evidence>
<evidence type="ECO:0000256" key="5">
    <source>
        <dbReference type="ARBA" id="ARBA00023098"/>
    </source>
</evidence>
<gene>
    <name evidence="7" type="ORF">DYI37_06830</name>
</gene>
<dbReference type="GO" id="GO:0032259">
    <property type="term" value="P:methylation"/>
    <property type="evidence" value="ECO:0007669"/>
    <property type="project" value="UniProtKB-KW"/>
</dbReference>
<dbReference type="GO" id="GO:0008610">
    <property type="term" value="P:lipid biosynthetic process"/>
    <property type="evidence" value="ECO:0007669"/>
    <property type="project" value="InterPro"/>
</dbReference>
<dbReference type="EMBL" id="QURL01000003">
    <property type="protein sequence ID" value="RFC64523.1"/>
    <property type="molecule type" value="Genomic_DNA"/>
</dbReference>
<dbReference type="PANTHER" id="PTHR43667:SF1">
    <property type="entry name" value="CYCLOPROPANE-FATTY-ACYL-PHOSPHOLIPID SYNTHASE"/>
    <property type="match status" value="1"/>
</dbReference>
<name>A0A371X5N8_9HYPH</name>
<dbReference type="AlphaFoldDB" id="A0A371X5N8"/>
<keyword evidence="5" id="KW-0443">Lipid metabolism</keyword>
<evidence type="ECO:0000313" key="7">
    <source>
        <dbReference type="EMBL" id="RFC64523.1"/>
    </source>
</evidence>
<evidence type="ECO:0000256" key="4">
    <source>
        <dbReference type="ARBA" id="ARBA00022691"/>
    </source>
</evidence>
<keyword evidence="4" id="KW-0949">S-adenosyl-L-methionine</keyword>